<dbReference type="Pfam" id="PF07715">
    <property type="entry name" value="Plug"/>
    <property type="match status" value="1"/>
</dbReference>
<evidence type="ECO:0000256" key="7">
    <source>
        <dbReference type="ARBA" id="ARBA00023065"/>
    </source>
</evidence>
<dbReference type="EMBL" id="FXUI01000008">
    <property type="protein sequence ID" value="SMP75561.1"/>
    <property type="molecule type" value="Genomic_DNA"/>
</dbReference>
<keyword evidence="7" id="KW-0406">Ion transport</keyword>
<evidence type="ECO:0000259" key="14">
    <source>
        <dbReference type="Pfam" id="PF00593"/>
    </source>
</evidence>
<dbReference type="InterPro" id="IPR000531">
    <property type="entry name" value="Beta-barrel_TonB"/>
</dbReference>
<dbReference type="RefSeq" id="WP_283406646.1">
    <property type="nucleotide sequence ID" value="NZ_FXUI01000008.1"/>
</dbReference>
<accession>A0ABY1QN88</accession>
<evidence type="ECO:0000256" key="10">
    <source>
        <dbReference type="ARBA" id="ARBA00023237"/>
    </source>
</evidence>
<feature type="domain" description="TonB-dependent receptor-like beta-barrel" evidence="14">
    <location>
        <begin position="307"/>
        <end position="691"/>
    </location>
</feature>
<feature type="signal peptide" evidence="13">
    <location>
        <begin position="1"/>
        <end position="28"/>
    </location>
</feature>
<evidence type="ECO:0000256" key="9">
    <source>
        <dbReference type="ARBA" id="ARBA00023136"/>
    </source>
</evidence>
<keyword evidence="13" id="KW-0732">Signal</keyword>
<comment type="similarity">
    <text evidence="11 12">Belongs to the TonB-dependent receptor family.</text>
</comment>
<keyword evidence="17" id="KW-1185">Reference proteome</keyword>
<keyword evidence="9 11" id="KW-0472">Membrane</keyword>
<comment type="caution">
    <text evidence="16">The sequence shown here is derived from an EMBL/GenBank/DDBJ whole genome shotgun (WGS) entry which is preliminary data.</text>
</comment>
<evidence type="ECO:0000259" key="15">
    <source>
        <dbReference type="Pfam" id="PF07715"/>
    </source>
</evidence>
<evidence type="ECO:0000256" key="8">
    <source>
        <dbReference type="ARBA" id="ARBA00023077"/>
    </source>
</evidence>
<feature type="domain" description="TonB-dependent receptor plug" evidence="15">
    <location>
        <begin position="56"/>
        <end position="166"/>
    </location>
</feature>
<reference evidence="16 17" key="1">
    <citation type="submission" date="2017-05" db="EMBL/GenBank/DDBJ databases">
        <authorList>
            <person name="Varghese N."/>
            <person name="Submissions S."/>
        </authorList>
    </citation>
    <scope>NUCLEOTIDE SEQUENCE [LARGE SCALE GENOMIC DNA]</scope>
    <source>
        <strain evidence="16 17">SM16</strain>
    </source>
</reference>
<evidence type="ECO:0000313" key="17">
    <source>
        <dbReference type="Proteomes" id="UP001157910"/>
    </source>
</evidence>
<evidence type="ECO:0000256" key="11">
    <source>
        <dbReference type="PROSITE-ProRule" id="PRU01360"/>
    </source>
</evidence>
<dbReference type="Proteomes" id="UP001157910">
    <property type="component" value="Unassembled WGS sequence"/>
</dbReference>
<dbReference type="InterPro" id="IPR012910">
    <property type="entry name" value="Plug_dom"/>
</dbReference>
<evidence type="ECO:0000256" key="3">
    <source>
        <dbReference type="ARBA" id="ARBA00022452"/>
    </source>
</evidence>
<dbReference type="InterPro" id="IPR039426">
    <property type="entry name" value="TonB-dep_rcpt-like"/>
</dbReference>
<keyword evidence="5 11" id="KW-0812">Transmembrane</keyword>
<sequence>MANKNAVKSGFRLTCAVAALLIPAHVFAQDLAAADPASGEGLGDIVVTAERRTENLQNVPVSVGVVSGDQLRGLQAGGDDILSLSGRVPGLYAETTTGRIFPRFYIRGLGNIDFYLGASQPVSIIHDDIVLEHVVLKSNPVYDMDQVEVLRGPQGSLFGRNTTAGIIKVDTIRPSTDRWTGRVNASYGEYNSVNVDAGVGGPLIQDTLAVRVSGLYQRRDDWVDNLYDGPSADGTVSPKKNAMGGFEERDGRIQLLLEPVGSNFSMLTSFHGRSYEGTSTIFHRNALKKGSNSVEAEPRDKIALDEAHNNPQAYDTYGASNRIALDFGPVTLTSITGWETTKGYSRGDTDGGAGADYPVNGVANGFGQSQGNVRDLDQLTQELRLASNGDTRFKWQVGAMWFEERNITDFYQRAYFLEGAARNPNNWVRLRNENTSWALFGQASYELAPGLTVTAGGRYTNDTKKTRLLKTADRADGTVTYTGRRYVRLSDEKPSWDVSVMYEASPEVSVYARVAEGFRGPTIQGRSAVFNSDFTTADSETILSGEAGIKTTLFDNKVRFNLSGFAYRVKDIQLNGNDSDGNGVLFNADKAEAYGLEAELEARPIPNLTLTAGLSLLHTEIKDPDVYAQVCALNGTVVCTVEDPTITNARGVFAQIDGNPLPNAPKYTANLTARYDVPLGNGGTLFAATDWMLQGHTNFVLYKTREFHSDGDFEGGLRIGYTAPGGRYEMAAFARNITNEKNLKGVIENYMAAVFNEPRVIGGSISAKY</sequence>
<keyword evidence="2 11" id="KW-0813">Transport</keyword>
<evidence type="ECO:0000256" key="13">
    <source>
        <dbReference type="SAM" id="SignalP"/>
    </source>
</evidence>
<keyword evidence="3 11" id="KW-1134">Transmembrane beta strand</keyword>
<keyword evidence="6" id="KW-0408">Iron</keyword>
<dbReference type="SUPFAM" id="SSF56935">
    <property type="entry name" value="Porins"/>
    <property type="match status" value="1"/>
</dbReference>
<dbReference type="Pfam" id="PF00593">
    <property type="entry name" value="TonB_dep_Rec_b-barrel"/>
    <property type="match status" value="1"/>
</dbReference>
<dbReference type="Gene3D" id="2.40.170.20">
    <property type="entry name" value="TonB-dependent receptor, beta-barrel domain"/>
    <property type="match status" value="1"/>
</dbReference>
<evidence type="ECO:0000256" key="6">
    <source>
        <dbReference type="ARBA" id="ARBA00023004"/>
    </source>
</evidence>
<dbReference type="PROSITE" id="PS52016">
    <property type="entry name" value="TONB_DEPENDENT_REC_3"/>
    <property type="match status" value="1"/>
</dbReference>
<name>A0ABY1QN88_9SPHN</name>
<dbReference type="InterPro" id="IPR036942">
    <property type="entry name" value="Beta-barrel_TonB_sf"/>
</dbReference>
<organism evidence="16 17">
    <name type="scientific">Novosphingobium panipatense</name>
    <dbReference type="NCBI Taxonomy" id="428991"/>
    <lineage>
        <taxon>Bacteria</taxon>
        <taxon>Pseudomonadati</taxon>
        <taxon>Pseudomonadota</taxon>
        <taxon>Alphaproteobacteria</taxon>
        <taxon>Sphingomonadales</taxon>
        <taxon>Sphingomonadaceae</taxon>
        <taxon>Novosphingobium</taxon>
    </lineage>
</organism>
<proteinExistence type="inferred from homology"/>
<evidence type="ECO:0000256" key="1">
    <source>
        <dbReference type="ARBA" id="ARBA00004571"/>
    </source>
</evidence>
<dbReference type="PANTHER" id="PTHR32552">
    <property type="entry name" value="FERRICHROME IRON RECEPTOR-RELATED"/>
    <property type="match status" value="1"/>
</dbReference>
<dbReference type="PANTHER" id="PTHR32552:SF81">
    <property type="entry name" value="TONB-DEPENDENT OUTER MEMBRANE RECEPTOR"/>
    <property type="match status" value="1"/>
</dbReference>
<evidence type="ECO:0000256" key="4">
    <source>
        <dbReference type="ARBA" id="ARBA00022496"/>
    </source>
</evidence>
<protein>
    <submittedName>
        <fullName evidence="16">Iron complex outermembrane recepter protein</fullName>
    </submittedName>
</protein>
<feature type="chain" id="PRO_5047192907" evidence="13">
    <location>
        <begin position="29"/>
        <end position="769"/>
    </location>
</feature>
<evidence type="ECO:0000256" key="12">
    <source>
        <dbReference type="RuleBase" id="RU003357"/>
    </source>
</evidence>
<keyword evidence="4" id="KW-0410">Iron transport</keyword>
<evidence type="ECO:0000256" key="2">
    <source>
        <dbReference type="ARBA" id="ARBA00022448"/>
    </source>
</evidence>
<keyword evidence="10 11" id="KW-0998">Cell outer membrane</keyword>
<evidence type="ECO:0000313" key="16">
    <source>
        <dbReference type="EMBL" id="SMP75561.1"/>
    </source>
</evidence>
<evidence type="ECO:0000256" key="5">
    <source>
        <dbReference type="ARBA" id="ARBA00022692"/>
    </source>
</evidence>
<keyword evidence="8 12" id="KW-0798">TonB box</keyword>
<gene>
    <name evidence="16" type="ORF">SAMN06296065_10888</name>
</gene>
<comment type="subcellular location">
    <subcellularLocation>
        <location evidence="1 11">Cell outer membrane</location>
        <topology evidence="1 11">Multi-pass membrane protein</topology>
    </subcellularLocation>
</comment>